<gene>
    <name evidence="1" type="ORF">GCM10010910_21280</name>
</gene>
<keyword evidence="2" id="KW-1185">Reference proteome</keyword>
<proteinExistence type="predicted"/>
<dbReference type="RefSeq" id="WP_188701711.1">
    <property type="nucleotide sequence ID" value="NZ_BMMQ01000006.1"/>
</dbReference>
<comment type="caution">
    <text evidence="1">The sequence shown here is derived from an EMBL/GenBank/DDBJ whole genome shotgun (WGS) entry which is preliminary data.</text>
</comment>
<dbReference type="EMBL" id="BMMQ01000006">
    <property type="protein sequence ID" value="GGO65032.1"/>
    <property type="molecule type" value="Genomic_DNA"/>
</dbReference>
<sequence length="140" mass="15805">MIVQMLIDGIAVRGAIEHENYKQKWSPQYEAGPTIEATEATFRRYVITDLLDDYRDATAPAERYVLAALLYEKTAELILLSNARWIGAGKYLPRRLAEFDPDRAAALAAPLVEGRHDQFANRIAIELDRAGGRVQEGFQR</sequence>
<dbReference type="Proteomes" id="UP000638043">
    <property type="component" value="Unassembled WGS sequence"/>
</dbReference>
<protein>
    <submittedName>
        <fullName evidence="1">Uncharacterized protein</fullName>
    </submittedName>
</protein>
<organism evidence="1 2">
    <name type="scientific">Microbacterium nanhaiense</name>
    <dbReference type="NCBI Taxonomy" id="1301026"/>
    <lineage>
        <taxon>Bacteria</taxon>
        <taxon>Bacillati</taxon>
        <taxon>Actinomycetota</taxon>
        <taxon>Actinomycetes</taxon>
        <taxon>Micrococcales</taxon>
        <taxon>Microbacteriaceae</taxon>
        <taxon>Microbacterium</taxon>
    </lineage>
</organism>
<evidence type="ECO:0000313" key="1">
    <source>
        <dbReference type="EMBL" id="GGO65032.1"/>
    </source>
</evidence>
<name>A0ABQ2N2Y1_9MICO</name>
<accession>A0ABQ2N2Y1</accession>
<reference evidence="2" key="1">
    <citation type="journal article" date="2019" name="Int. J. Syst. Evol. Microbiol.">
        <title>The Global Catalogue of Microorganisms (GCM) 10K type strain sequencing project: providing services to taxonomists for standard genome sequencing and annotation.</title>
        <authorList>
            <consortium name="The Broad Institute Genomics Platform"/>
            <consortium name="The Broad Institute Genome Sequencing Center for Infectious Disease"/>
            <person name="Wu L."/>
            <person name="Ma J."/>
        </authorList>
    </citation>
    <scope>NUCLEOTIDE SEQUENCE [LARGE SCALE GENOMIC DNA]</scope>
    <source>
        <strain evidence="2">CGMCC 4.7181</strain>
    </source>
</reference>
<evidence type="ECO:0000313" key="2">
    <source>
        <dbReference type="Proteomes" id="UP000638043"/>
    </source>
</evidence>